<dbReference type="Pfam" id="PF07729">
    <property type="entry name" value="FCD"/>
    <property type="match status" value="1"/>
</dbReference>
<dbReference type="GO" id="GO:0003677">
    <property type="term" value="F:DNA binding"/>
    <property type="evidence" value="ECO:0007669"/>
    <property type="project" value="UniProtKB-KW"/>
</dbReference>
<evidence type="ECO:0000313" key="6">
    <source>
        <dbReference type="Proteomes" id="UP000752297"/>
    </source>
</evidence>
<dbReference type="RefSeq" id="WP_217678930.1">
    <property type="nucleotide sequence ID" value="NZ_JAHRVA010000008.1"/>
</dbReference>
<dbReference type="EMBL" id="JAHRVA010000008">
    <property type="protein sequence ID" value="MBV2144951.1"/>
    <property type="molecule type" value="Genomic_DNA"/>
</dbReference>
<dbReference type="InterPro" id="IPR011711">
    <property type="entry name" value="GntR_C"/>
</dbReference>
<keyword evidence="3" id="KW-0804">Transcription</keyword>
<dbReference type="AlphaFoldDB" id="A0A949PP52"/>
<keyword evidence="6" id="KW-1185">Reference proteome</keyword>
<dbReference type="Pfam" id="PF00392">
    <property type="entry name" value="GntR"/>
    <property type="match status" value="1"/>
</dbReference>
<keyword evidence="2" id="KW-0238">DNA-binding</keyword>
<dbReference type="CDD" id="cd07377">
    <property type="entry name" value="WHTH_GntR"/>
    <property type="match status" value="1"/>
</dbReference>
<evidence type="ECO:0000259" key="4">
    <source>
        <dbReference type="PROSITE" id="PS50949"/>
    </source>
</evidence>
<evidence type="ECO:0000313" key="5">
    <source>
        <dbReference type="EMBL" id="MBV2144951.1"/>
    </source>
</evidence>
<dbReference type="Proteomes" id="UP000752297">
    <property type="component" value="Unassembled WGS sequence"/>
</dbReference>
<dbReference type="SMART" id="SM00895">
    <property type="entry name" value="FCD"/>
    <property type="match status" value="1"/>
</dbReference>
<dbReference type="InterPro" id="IPR000524">
    <property type="entry name" value="Tscrpt_reg_HTH_GntR"/>
</dbReference>
<evidence type="ECO:0000256" key="2">
    <source>
        <dbReference type="ARBA" id="ARBA00023125"/>
    </source>
</evidence>
<reference evidence="5 6" key="1">
    <citation type="submission" date="2021-06" db="EMBL/GenBank/DDBJ databases">
        <title>Falsochrobactrum tianjin sp.nov., a new petroleum-degrading bacteria isolated from oily soils.</title>
        <authorList>
            <person name="Chen G."/>
            <person name="Chen H."/>
            <person name="Tian J."/>
            <person name="Qing J."/>
            <person name="Zhong L."/>
            <person name="Ma W."/>
            <person name="Song Y."/>
            <person name="Cui X."/>
            <person name="Yan B."/>
        </authorList>
    </citation>
    <scope>NUCLEOTIDE SEQUENCE [LARGE SCALE GENOMIC DNA]</scope>
    <source>
        <strain evidence="5 6">TDYN1</strain>
    </source>
</reference>
<name>A0A949PP52_9HYPH</name>
<organism evidence="5 6">
    <name type="scientific">Falsochrobactrum tianjinense</name>
    <dbReference type="NCBI Taxonomy" id="2706015"/>
    <lineage>
        <taxon>Bacteria</taxon>
        <taxon>Pseudomonadati</taxon>
        <taxon>Pseudomonadota</taxon>
        <taxon>Alphaproteobacteria</taxon>
        <taxon>Hyphomicrobiales</taxon>
        <taxon>Brucellaceae</taxon>
        <taxon>Falsochrobactrum</taxon>
    </lineage>
</organism>
<keyword evidence="1" id="KW-0805">Transcription regulation</keyword>
<evidence type="ECO:0000256" key="1">
    <source>
        <dbReference type="ARBA" id="ARBA00023015"/>
    </source>
</evidence>
<gene>
    <name evidence="5" type="ORF">KUG47_15745</name>
</gene>
<comment type="caution">
    <text evidence="5">The sequence shown here is derived from an EMBL/GenBank/DDBJ whole genome shotgun (WGS) entry which is preliminary data.</text>
</comment>
<feature type="domain" description="HTH gntR-type" evidence="4">
    <location>
        <begin position="8"/>
        <end position="75"/>
    </location>
</feature>
<sequence length="232" mass="25861">MTEHLQHKTLNDQAYAAIKQGLISGRFAPKQVLILRNLAEVYGISTTPVREALQRLVGEGLLEMLPNRSIAVPNWDVEKFSELFRIRCELEGLAAELATPRITEAVLSALHALTDEIDCALTEGRHKDYVALNQKFHFTIYSNAGSPRLLRIIENLWGEVGAYMNELFAYGGYSPVANEEHRAMLKGLAERDAQTVRRHLVADISIAAEAMLPRIHDLANDGEIQDAQSRGC</sequence>
<dbReference type="SMART" id="SM00345">
    <property type="entry name" value="HTH_GNTR"/>
    <property type="match status" value="1"/>
</dbReference>
<proteinExistence type="predicted"/>
<dbReference type="PANTHER" id="PTHR43537">
    <property type="entry name" value="TRANSCRIPTIONAL REGULATOR, GNTR FAMILY"/>
    <property type="match status" value="1"/>
</dbReference>
<dbReference type="GO" id="GO:0003700">
    <property type="term" value="F:DNA-binding transcription factor activity"/>
    <property type="evidence" value="ECO:0007669"/>
    <property type="project" value="InterPro"/>
</dbReference>
<dbReference type="PANTHER" id="PTHR43537:SF39">
    <property type="entry name" value="HTH-TYPE TRANSCRIPTIONAL REGULATOR MCBR"/>
    <property type="match status" value="1"/>
</dbReference>
<evidence type="ECO:0000256" key="3">
    <source>
        <dbReference type="ARBA" id="ARBA00023163"/>
    </source>
</evidence>
<protein>
    <submittedName>
        <fullName evidence="5">GntR family transcriptional regulator</fullName>
    </submittedName>
</protein>
<accession>A0A949PP52</accession>
<dbReference type="PROSITE" id="PS50949">
    <property type="entry name" value="HTH_GNTR"/>
    <property type="match status" value="1"/>
</dbReference>